<organism evidence="1 2">
    <name type="scientific">Cetraspora pellucida</name>
    <dbReference type="NCBI Taxonomy" id="1433469"/>
    <lineage>
        <taxon>Eukaryota</taxon>
        <taxon>Fungi</taxon>
        <taxon>Fungi incertae sedis</taxon>
        <taxon>Mucoromycota</taxon>
        <taxon>Glomeromycotina</taxon>
        <taxon>Glomeromycetes</taxon>
        <taxon>Diversisporales</taxon>
        <taxon>Gigasporaceae</taxon>
        <taxon>Cetraspora</taxon>
    </lineage>
</organism>
<feature type="non-terminal residue" evidence="1">
    <location>
        <position position="62"/>
    </location>
</feature>
<keyword evidence="2" id="KW-1185">Reference proteome</keyword>
<comment type="caution">
    <text evidence="1">The sequence shown here is derived from an EMBL/GenBank/DDBJ whole genome shotgun (WGS) entry which is preliminary data.</text>
</comment>
<dbReference type="OrthoDB" id="2385619at2759"/>
<evidence type="ECO:0000313" key="2">
    <source>
        <dbReference type="Proteomes" id="UP000789759"/>
    </source>
</evidence>
<dbReference type="Proteomes" id="UP000789759">
    <property type="component" value="Unassembled WGS sequence"/>
</dbReference>
<accession>A0A9N9JEP5</accession>
<sequence length="62" mass="7016">KINDKEDTNAEPILKSGLTLKKIKLLKESDIPFVIFDNTNSSTISVDNIILTEKTQLEKLEK</sequence>
<dbReference type="AlphaFoldDB" id="A0A9N9JEP5"/>
<name>A0A9N9JEP5_9GLOM</name>
<gene>
    <name evidence="1" type="ORF">CPELLU_LOCUS16182</name>
</gene>
<dbReference type="EMBL" id="CAJVQA010023128">
    <property type="protein sequence ID" value="CAG8777125.1"/>
    <property type="molecule type" value="Genomic_DNA"/>
</dbReference>
<proteinExistence type="predicted"/>
<protein>
    <submittedName>
        <fullName evidence="1">1345_t:CDS:1</fullName>
    </submittedName>
</protein>
<evidence type="ECO:0000313" key="1">
    <source>
        <dbReference type="EMBL" id="CAG8777125.1"/>
    </source>
</evidence>
<reference evidence="1" key="1">
    <citation type="submission" date="2021-06" db="EMBL/GenBank/DDBJ databases">
        <authorList>
            <person name="Kallberg Y."/>
            <person name="Tangrot J."/>
            <person name="Rosling A."/>
        </authorList>
    </citation>
    <scope>NUCLEOTIDE SEQUENCE</scope>
    <source>
        <strain evidence="1">FL966</strain>
    </source>
</reference>